<dbReference type="Pfam" id="PF00583">
    <property type="entry name" value="Acetyltransf_1"/>
    <property type="match status" value="1"/>
</dbReference>
<dbReference type="RefSeq" id="WP_014277412.1">
    <property type="nucleotide sequence ID" value="NZ_BIMW01000076.1"/>
</dbReference>
<keyword evidence="1" id="KW-0808">Transferase</keyword>
<proteinExistence type="predicted"/>
<dbReference type="InterPro" id="IPR050680">
    <property type="entry name" value="YpeA/RimI_acetyltransf"/>
</dbReference>
<dbReference type="CDD" id="cd04301">
    <property type="entry name" value="NAT_SF"/>
    <property type="match status" value="1"/>
</dbReference>
<dbReference type="PANTHER" id="PTHR43420">
    <property type="entry name" value="ACETYLTRANSFERASE"/>
    <property type="match status" value="1"/>
</dbReference>
<reference evidence="4 5" key="1">
    <citation type="journal article" date="2019" name="J Genomics">
        <title>The Draft Genome of a Hydrogen-producing Cyanobacterium, Arthrospira platensis NIES-46.</title>
        <authorList>
            <person name="Suzuki S."/>
            <person name="Yamaguchi H."/>
            <person name="Kawachi M."/>
        </authorList>
    </citation>
    <scope>NUCLEOTIDE SEQUENCE [LARGE SCALE GENOMIC DNA]</scope>
    <source>
        <strain evidence="4 5">NIES-46</strain>
    </source>
</reference>
<evidence type="ECO:0000256" key="2">
    <source>
        <dbReference type="ARBA" id="ARBA00023315"/>
    </source>
</evidence>
<protein>
    <recommendedName>
        <fullName evidence="3">N-acetyltransferase domain-containing protein</fullName>
    </recommendedName>
</protein>
<keyword evidence="2" id="KW-0012">Acyltransferase</keyword>
<evidence type="ECO:0000259" key="3">
    <source>
        <dbReference type="PROSITE" id="PS51186"/>
    </source>
</evidence>
<organism evidence="4 5">
    <name type="scientific">Limnospira platensis NIES-46</name>
    <dbReference type="NCBI Taxonomy" id="1236695"/>
    <lineage>
        <taxon>Bacteria</taxon>
        <taxon>Bacillati</taxon>
        <taxon>Cyanobacteriota</taxon>
        <taxon>Cyanophyceae</taxon>
        <taxon>Oscillatoriophycideae</taxon>
        <taxon>Oscillatoriales</taxon>
        <taxon>Sirenicapillariaceae</taxon>
        <taxon>Limnospira</taxon>
    </lineage>
</organism>
<name>A0A5M3T454_LIMPL</name>
<dbReference type="GeneID" id="301682556"/>
<keyword evidence="5" id="KW-1185">Reference proteome</keyword>
<dbReference type="EMBL" id="BIMW01000076">
    <property type="protein sequence ID" value="GCE93647.1"/>
    <property type="molecule type" value="Genomic_DNA"/>
</dbReference>
<dbReference type="InterPro" id="IPR016181">
    <property type="entry name" value="Acyl_CoA_acyltransferase"/>
</dbReference>
<comment type="caution">
    <text evidence="4">The sequence shown here is derived from an EMBL/GenBank/DDBJ whole genome shotgun (WGS) entry which is preliminary data.</text>
</comment>
<dbReference type="InterPro" id="IPR000182">
    <property type="entry name" value="GNAT_dom"/>
</dbReference>
<feature type="domain" description="N-acetyltransferase" evidence="3">
    <location>
        <begin position="9"/>
        <end position="155"/>
    </location>
</feature>
<dbReference type="Gene3D" id="3.40.630.30">
    <property type="match status" value="1"/>
</dbReference>
<evidence type="ECO:0000313" key="5">
    <source>
        <dbReference type="Proteomes" id="UP000326169"/>
    </source>
</evidence>
<gene>
    <name evidence="4" type="ORF">NIES46_16990</name>
</gene>
<dbReference type="PROSITE" id="PS51186">
    <property type="entry name" value="GNAT"/>
    <property type="match status" value="1"/>
</dbReference>
<dbReference type="Proteomes" id="UP000326169">
    <property type="component" value="Unassembled WGS sequence"/>
</dbReference>
<evidence type="ECO:0000313" key="4">
    <source>
        <dbReference type="EMBL" id="GCE93647.1"/>
    </source>
</evidence>
<dbReference type="SUPFAM" id="SSF55729">
    <property type="entry name" value="Acyl-CoA N-acyltransferases (Nat)"/>
    <property type="match status" value="1"/>
</dbReference>
<evidence type="ECO:0000256" key="1">
    <source>
        <dbReference type="ARBA" id="ARBA00022679"/>
    </source>
</evidence>
<sequence length="155" mass="17722">MSEILVSGYTIRSGSTRDRSLLVKFMNRTYRELYPDQDFSHLANTVEQYFSPLTPLWWVEISGGKNITPIACLWMGNAINQVTGDRISHVFLVYVHPEHRLQGIGAALMNYGEKWTKTRGDRQISLQVFTNNKPALSLYEKLGYQPQSLGLVKQL</sequence>
<accession>A0A5M3T454</accession>